<evidence type="ECO:0000313" key="3">
    <source>
        <dbReference type="Proteomes" id="UP000075391"/>
    </source>
</evidence>
<evidence type="ECO:0000256" key="1">
    <source>
        <dbReference type="SAM" id="MobiDB-lite"/>
    </source>
</evidence>
<dbReference type="Proteomes" id="UP000075391">
    <property type="component" value="Unassembled WGS sequence"/>
</dbReference>
<dbReference type="AlphaFoldDB" id="A0A150WUX8"/>
<reference evidence="2 3" key="1">
    <citation type="submission" date="2016-03" db="EMBL/GenBank/DDBJ databases">
        <authorList>
            <person name="Ploux O."/>
        </authorList>
    </citation>
    <scope>NUCLEOTIDE SEQUENCE [LARGE SCALE GENOMIC DNA]</scope>
    <source>
        <strain evidence="2 3">BER2</strain>
    </source>
</reference>
<proteinExistence type="predicted"/>
<organism evidence="2 3">
    <name type="scientific">Bdellovibrio bacteriovorus</name>
    <dbReference type="NCBI Taxonomy" id="959"/>
    <lineage>
        <taxon>Bacteria</taxon>
        <taxon>Pseudomonadati</taxon>
        <taxon>Bdellovibrionota</taxon>
        <taxon>Bdellovibrionia</taxon>
        <taxon>Bdellovibrionales</taxon>
        <taxon>Pseudobdellovibrionaceae</taxon>
        <taxon>Bdellovibrio</taxon>
    </lineage>
</organism>
<dbReference type="RefSeq" id="WP_063242678.1">
    <property type="nucleotide sequence ID" value="NZ_LUKF01000002.1"/>
</dbReference>
<sequence length="423" mass="46304">MRFPKQALILFVVFCLGFKGGDIVELEGYFNARYSANFLKSTKNVKFVMPPGTRARIEETKKFNSGNYGLKVELTSGPHKGESVWVYYNTANPSMKLYPSEEEMKQNASTETVEVATQVKTTKETPALRVPATETAEKVIENVSQANRVVQEQGKAGGPCSDCEVAQLTSRGESVTPIGAPEGLVNWTAKPTQDSPVINPPTRTVNPYGLRSVRCSSKQGGYDVCSYGDDPTPGKFKFYNRGPNKIVSSGESRMREWSFDFEAGARQSLGFSISDMPNSTISQTQESYIVLLPRKTLPHIRVEGNKQIVTLPTGETVTFNTQTKEVIGGVLSETGALTSGGKALNPAKISYSGNGVMVRVDRVGEEPRLQRNGTATISKQGRSCKVPVVDLWPDQSSSSSARFKYFSDSDFDAYIKRKCGFGL</sequence>
<gene>
    <name evidence="2" type="ORF">AZI85_13625</name>
</gene>
<evidence type="ECO:0000313" key="2">
    <source>
        <dbReference type="EMBL" id="KYG70186.1"/>
    </source>
</evidence>
<feature type="compositionally biased region" description="Polar residues" evidence="1">
    <location>
        <begin position="189"/>
        <end position="205"/>
    </location>
</feature>
<dbReference type="EMBL" id="LUKF01000002">
    <property type="protein sequence ID" value="KYG70186.1"/>
    <property type="molecule type" value="Genomic_DNA"/>
</dbReference>
<protein>
    <submittedName>
        <fullName evidence="2">Uncharacterized protein</fullName>
    </submittedName>
</protein>
<name>A0A150WUX8_BDEBC</name>
<accession>A0A150WUX8</accession>
<comment type="caution">
    <text evidence="2">The sequence shown here is derived from an EMBL/GenBank/DDBJ whole genome shotgun (WGS) entry which is preliminary data.</text>
</comment>
<feature type="region of interest" description="Disordered" evidence="1">
    <location>
        <begin position="174"/>
        <end position="205"/>
    </location>
</feature>